<evidence type="ECO:0000313" key="2">
    <source>
        <dbReference type="Proteomes" id="UP000192796"/>
    </source>
</evidence>
<evidence type="ECO:0000313" key="1">
    <source>
        <dbReference type="EMBL" id="OQP62119.1"/>
    </source>
</evidence>
<comment type="caution">
    <text evidence="1">The sequence shown here is derived from an EMBL/GenBank/DDBJ whole genome shotgun (WGS) entry which is preliminary data.</text>
</comment>
<accession>A0A1V9FUS7</accession>
<dbReference type="STRING" id="1703345.A3860_29660"/>
<name>A0A1V9FUS7_9BACT</name>
<dbReference type="Proteomes" id="UP000192796">
    <property type="component" value="Unassembled WGS sequence"/>
</dbReference>
<dbReference type="AlphaFoldDB" id="A0A1V9FUS7"/>
<proteinExistence type="predicted"/>
<gene>
    <name evidence="1" type="ORF">A3860_29660</name>
</gene>
<reference evidence="1 2" key="1">
    <citation type="submission" date="2016-03" db="EMBL/GenBank/DDBJ databases">
        <title>Niastella vici sp. nov., isolated from farmland soil.</title>
        <authorList>
            <person name="Chen L."/>
            <person name="Wang D."/>
            <person name="Yang S."/>
            <person name="Wang G."/>
        </authorList>
    </citation>
    <scope>NUCLEOTIDE SEQUENCE [LARGE SCALE GENOMIC DNA]</scope>
    <source>
        <strain evidence="1 2">DJ57</strain>
    </source>
</reference>
<dbReference type="OrthoDB" id="661524at2"/>
<dbReference type="RefSeq" id="WP_081149762.1">
    <property type="nucleotide sequence ID" value="NZ_LVYD01000052.1"/>
</dbReference>
<sequence length="125" mass="13859">MMQTELLTKRNIATVGEEITHELGAKMIRDYEKANPADVKSFIIGKDIINQILAQPGCVGIQLFNAYNEEGKKTLVYVGLNADEKPILQYSLITGNGALETKNGLVGDRIPQGDGIEDWGWFFDE</sequence>
<organism evidence="1 2">
    <name type="scientific">Niastella vici</name>
    <dbReference type="NCBI Taxonomy" id="1703345"/>
    <lineage>
        <taxon>Bacteria</taxon>
        <taxon>Pseudomonadati</taxon>
        <taxon>Bacteroidota</taxon>
        <taxon>Chitinophagia</taxon>
        <taxon>Chitinophagales</taxon>
        <taxon>Chitinophagaceae</taxon>
        <taxon>Niastella</taxon>
    </lineage>
</organism>
<protein>
    <submittedName>
        <fullName evidence="1">Uncharacterized protein</fullName>
    </submittedName>
</protein>
<dbReference type="EMBL" id="LVYD01000052">
    <property type="protein sequence ID" value="OQP62119.1"/>
    <property type="molecule type" value="Genomic_DNA"/>
</dbReference>
<keyword evidence="2" id="KW-1185">Reference proteome</keyword>